<evidence type="ECO:0000259" key="6">
    <source>
        <dbReference type="Pfam" id="PF03328"/>
    </source>
</evidence>
<dbReference type="InterPro" id="IPR015813">
    <property type="entry name" value="Pyrv/PenolPyrv_kinase-like_dom"/>
</dbReference>
<accession>A0A1H5IL99</accession>
<evidence type="ECO:0000256" key="3">
    <source>
        <dbReference type="ARBA" id="ARBA00022842"/>
    </source>
</evidence>
<dbReference type="GO" id="GO:0006107">
    <property type="term" value="P:oxaloacetate metabolic process"/>
    <property type="evidence" value="ECO:0007669"/>
    <property type="project" value="TreeGrafter"/>
</dbReference>
<organism evidence="7 8">
    <name type="scientific">Pseudomonas migulae</name>
    <dbReference type="NCBI Taxonomy" id="78543"/>
    <lineage>
        <taxon>Bacteria</taxon>
        <taxon>Pseudomonadati</taxon>
        <taxon>Pseudomonadota</taxon>
        <taxon>Gammaproteobacteria</taxon>
        <taxon>Pseudomonadales</taxon>
        <taxon>Pseudomonadaceae</taxon>
        <taxon>Pseudomonas</taxon>
    </lineage>
</organism>
<dbReference type="Pfam" id="PF03328">
    <property type="entry name" value="HpcH_HpaI"/>
    <property type="match status" value="1"/>
</dbReference>
<evidence type="ECO:0000313" key="8">
    <source>
        <dbReference type="Proteomes" id="UP000198985"/>
    </source>
</evidence>
<evidence type="ECO:0000256" key="5">
    <source>
        <dbReference type="PIRSR" id="PIRSR015582-2"/>
    </source>
</evidence>
<protein>
    <submittedName>
        <fullName evidence="7">Citrate lyase subunit beta / citryl-CoA lyase</fullName>
    </submittedName>
</protein>
<dbReference type="InterPro" id="IPR011206">
    <property type="entry name" value="Citrate_lyase_beta/mcl1/mcl2"/>
</dbReference>
<dbReference type="PANTHER" id="PTHR32308">
    <property type="entry name" value="LYASE BETA SUBUNIT, PUTATIVE (AFU_ORTHOLOGUE AFUA_4G13030)-RELATED"/>
    <property type="match status" value="1"/>
</dbReference>
<proteinExistence type="predicted"/>
<evidence type="ECO:0000256" key="1">
    <source>
        <dbReference type="ARBA" id="ARBA00001946"/>
    </source>
</evidence>
<evidence type="ECO:0000313" key="7">
    <source>
        <dbReference type="EMBL" id="SEE40982.1"/>
    </source>
</evidence>
<dbReference type="AlphaFoldDB" id="A0A1H5IL99"/>
<comment type="cofactor">
    <cofactor evidence="1">
        <name>Mg(2+)</name>
        <dbReference type="ChEBI" id="CHEBI:18420"/>
    </cofactor>
</comment>
<feature type="binding site" evidence="5">
    <location>
        <position position="159"/>
    </location>
    <ligand>
        <name>Mg(2+)</name>
        <dbReference type="ChEBI" id="CHEBI:18420"/>
    </ligand>
</feature>
<keyword evidence="3 5" id="KW-0460">Magnesium</keyword>
<feature type="domain" description="HpcH/HpaI aldolase/citrate lyase" evidence="6">
    <location>
        <begin position="9"/>
        <end position="227"/>
    </location>
</feature>
<feature type="binding site" evidence="4">
    <location>
        <position position="132"/>
    </location>
    <ligand>
        <name>substrate</name>
    </ligand>
</feature>
<evidence type="ECO:0000256" key="4">
    <source>
        <dbReference type="PIRSR" id="PIRSR015582-1"/>
    </source>
</evidence>
<name>A0A1H5IL99_9PSED</name>
<dbReference type="GO" id="GO:0016829">
    <property type="term" value="F:lyase activity"/>
    <property type="evidence" value="ECO:0007669"/>
    <property type="project" value="UniProtKB-KW"/>
</dbReference>
<dbReference type="PIRSF" id="PIRSF015582">
    <property type="entry name" value="Cit_lyase_B"/>
    <property type="match status" value="1"/>
</dbReference>
<dbReference type="RefSeq" id="WP_084317937.1">
    <property type="nucleotide sequence ID" value="NZ_FNTY01000002.1"/>
</dbReference>
<dbReference type="InterPro" id="IPR040442">
    <property type="entry name" value="Pyrv_kinase-like_dom_sf"/>
</dbReference>
<sequence length="299" mass="32100">MSRVFPMWRSLLFVPAHIGKFTEKAHERGADACILDLEDSVAPGQKKQARDAAGRAAKNISSHGLEVLVRINAPDGGGLLDLQAIVSPSVCAVVLPKVASAEVVRQVALQLDRLEAERGMVVGQTLILAQIEDVAALPLLDEIATASPRLMGMSLGPEDFSVSAGMEPVPETLLWPNQQVAFACRRAGILPFGFPGSIADFSDIPRFRQTLVLGRQLGMIGAFCIHPEQVAVLNEVFSPSAAEVEYTVALLAEHVCAEAEGRGAFAFRGKMIDAPVVARARELLTRHMSAIHCQRLPAK</sequence>
<reference evidence="7 8" key="1">
    <citation type="submission" date="2016-10" db="EMBL/GenBank/DDBJ databases">
        <authorList>
            <person name="de Groot N.N."/>
        </authorList>
    </citation>
    <scope>NUCLEOTIDE SEQUENCE [LARGE SCALE GENOMIC DNA]</scope>
    <source>
        <strain evidence="7 8">BS3662</strain>
    </source>
</reference>
<dbReference type="PANTHER" id="PTHR32308:SF0">
    <property type="entry name" value="HPCH_HPAI ALDOLASE_CITRATE LYASE DOMAIN-CONTAINING PROTEIN"/>
    <property type="match status" value="1"/>
</dbReference>
<keyword evidence="2 5" id="KW-0479">Metal-binding</keyword>
<gene>
    <name evidence="7" type="ORF">SAMN04490194_2122</name>
</gene>
<keyword evidence="7" id="KW-0456">Lyase</keyword>
<dbReference type="Gene3D" id="3.20.20.60">
    <property type="entry name" value="Phosphoenolpyruvate-binding domains"/>
    <property type="match status" value="1"/>
</dbReference>
<dbReference type="GO" id="GO:0000287">
    <property type="term" value="F:magnesium ion binding"/>
    <property type="evidence" value="ECO:0007669"/>
    <property type="project" value="TreeGrafter"/>
</dbReference>
<evidence type="ECO:0000256" key="2">
    <source>
        <dbReference type="ARBA" id="ARBA00022723"/>
    </source>
</evidence>
<dbReference type="SUPFAM" id="SSF51621">
    <property type="entry name" value="Phosphoenolpyruvate/pyruvate domain"/>
    <property type="match status" value="1"/>
</dbReference>
<dbReference type="InterPro" id="IPR005000">
    <property type="entry name" value="Aldolase/citrate-lyase_domain"/>
</dbReference>
<dbReference type="EMBL" id="FNTY01000002">
    <property type="protein sequence ID" value="SEE40982.1"/>
    <property type="molecule type" value="Genomic_DNA"/>
</dbReference>
<dbReference type="Proteomes" id="UP000198985">
    <property type="component" value="Unassembled WGS sequence"/>
</dbReference>
<feature type="binding site" evidence="4">
    <location>
        <position position="70"/>
    </location>
    <ligand>
        <name>substrate</name>
    </ligand>
</feature>
<feature type="binding site" evidence="5">
    <location>
        <position position="132"/>
    </location>
    <ligand>
        <name>Mg(2+)</name>
        <dbReference type="ChEBI" id="CHEBI:18420"/>
    </ligand>
</feature>